<keyword evidence="3" id="KW-0863">Zinc-finger</keyword>
<feature type="chain" id="PRO_5040299129" description="C2H2-type domain-containing protein" evidence="6">
    <location>
        <begin position="26"/>
        <end position="592"/>
    </location>
</feature>
<feature type="domain" description="C2H2-type" evidence="7">
    <location>
        <begin position="409"/>
        <end position="429"/>
    </location>
</feature>
<feature type="region of interest" description="Disordered" evidence="5">
    <location>
        <begin position="202"/>
        <end position="374"/>
    </location>
</feature>
<dbReference type="SUPFAM" id="SSF57667">
    <property type="entry name" value="beta-beta-alpha zinc fingers"/>
    <property type="match status" value="3"/>
</dbReference>
<feature type="domain" description="C2H2-type" evidence="7">
    <location>
        <begin position="379"/>
        <end position="399"/>
    </location>
</feature>
<dbReference type="PROSITE" id="PS00028">
    <property type="entry name" value="ZINC_FINGER_C2H2_1"/>
    <property type="match status" value="6"/>
</dbReference>
<dbReference type="Gene3D" id="3.30.160.60">
    <property type="entry name" value="Classic Zinc Finger"/>
    <property type="match status" value="3"/>
</dbReference>
<feature type="domain" description="C2H2-type" evidence="7">
    <location>
        <begin position="471"/>
        <end position="491"/>
    </location>
</feature>
<evidence type="ECO:0000256" key="2">
    <source>
        <dbReference type="ARBA" id="ARBA00022737"/>
    </source>
</evidence>
<keyword evidence="6" id="KW-0732">Signal</keyword>
<feature type="domain" description="C2H2-type" evidence="7">
    <location>
        <begin position="539"/>
        <end position="559"/>
    </location>
</feature>
<feature type="compositionally biased region" description="Low complexity" evidence="5">
    <location>
        <begin position="315"/>
        <end position="324"/>
    </location>
</feature>
<feature type="compositionally biased region" description="Polar residues" evidence="5">
    <location>
        <begin position="229"/>
        <end position="245"/>
    </location>
</feature>
<keyword evidence="2" id="KW-0677">Repeat</keyword>
<dbReference type="Proteomes" id="UP001152759">
    <property type="component" value="Chromosome 6"/>
</dbReference>
<evidence type="ECO:0000313" key="8">
    <source>
        <dbReference type="EMBL" id="CAH0392126.1"/>
    </source>
</evidence>
<dbReference type="PANTHER" id="PTHR24379">
    <property type="entry name" value="KRAB AND ZINC FINGER DOMAIN-CONTAINING"/>
    <property type="match status" value="1"/>
</dbReference>
<feature type="compositionally biased region" description="Low complexity" evidence="5">
    <location>
        <begin position="347"/>
        <end position="365"/>
    </location>
</feature>
<accession>A0A9P0F6S9</accession>
<evidence type="ECO:0000256" key="1">
    <source>
        <dbReference type="ARBA" id="ARBA00022723"/>
    </source>
</evidence>
<reference evidence="8" key="1">
    <citation type="submission" date="2021-12" db="EMBL/GenBank/DDBJ databases">
        <authorList>
            <person name="King R."/>
        </authorList>
    </citation>
    <scope>NUCLEOTIDE SEQUENCE</scope>
</reference>
<organism evidence="8 9">
    <name type="scientific">Bemisia tabaci</name>
    <name type="common">Sweetpotato whitefly</name>
    <name type="synonym">Aleurodes tabaci</name>
    <dbReference type="NCBI Taxonomy" id="7038"/>
    <lineage>
        <taxon>Eukaryota</taxon>
        <taxon>Metazoa</taxon>
        <taxon>Ecdysozoa</taxon>
        <taxon>Arthropoda</taxon>
        <taxon>Hexapoda</taxon>
        <taxon>Insecta</taxon>
        <taxon>Pterygota</taxon>
        <taxon>Neoptera</taxon>
        <taxon>Paraneoptera</taxon>
        <taxon>Hemiptera</taxon>
        <taxon>Sternorrhyncha</taxon>
        <taxon>Aleyrodoidea</taxon>
        <taxon>Aleyrodidae</taxon>
        <taxon>Aleyrodinae</taxon>
        <taxon>Bemisia</taxon>
    </lineage>
</organism>
<dbReference type="PANTHER" id="PTHR24379:SF127">
    <property type="entry name" value="BLOODY FINGERS-RELATED"/>
    <property type="match status" value="1"/>
</dbReference>
<dbReference type="GO" id="GO:0000977">
    <property type="term" value="F:RNA polymerase II transcription regulatory region sequence-specific DNA binding"/>
    <property type="evidence" value="ECO:0007669"/>
    <property type="project" value="TreeGrafter"/>
</dbReference>
<dbReference type="AlphaFoldDB" id="A0A9P0F6S9"/>
<dbReference type="Pfam" id="PF00096">
    <property type="entry name" value="zf-C2H2"/>
    <property type="match status" value="1"/>
</dbReference>
<dbReference type="KEGG" id="btab:109042992"/>
<dbReference type="GO" id="GO:0005634">
    <property type="term" value="C:nucleus"/>
    <property type="evidence" value="ECO:0007669"/>
    <property type="project" value="TreeGrafter"/>
</dbReference>
<dbReference type="GO" id="GO:0008270">
    <property type="term" value="F:zinc ion binding"/>
    <property type="evidence" value="ECO:0007669"/>
    <property type="project" value="UniProtKB-KW"/>
</dbReference>
<feature type="domain" description="C2H2-type" evidence="7">
    <location>
        <begin position="565"/>
        <end position="586"/>
    </location>
</feature>
<evidence type="ECO:0000259" key="7">
    <source>
        <dbReference type="PROSITE" id="PS00028"/>
    </source>
</evidence>
<keyword evidence="9" id="KW-1185">Reference proteome</keyword>
<dbReference type="SMART" id="SM00355">
    <property type="entry name" value="ZnF_C2H2"/>
    <property type="match status" value="7"/>
</dbReference>
<feature type="signal peptide" evidence="6">
    <location>
        <begin position="1"/>
        <end position="25"/>
    </location>
</feature>
<gene>
    <name evidence="8" type="ORF">BEMITA_LOCUS10681</name>
</gene>
<dbReference type="InterPro" id="IPR013087">
    <property type="entry name" value="Znf_C2H2_type"/>
</dbReference>
<evidence type="ECO:0000256" key="4">
    <source>
        <dbReference type="ARBA" id="ARBA00022833"/>
    </source>
</evidence>
<feature type="domain" description="C2H2-type" evidence="7">
    <location>
        <begin position="440"/>
        <end position="462"/>
    </location>
</feature>
<dbReference type="InterPro" id="IPR036236">
    <property type="entry name" value="Znf_C2H2_sf"/>
</dbReference>
<evidence type="ECO:0000256" key="6">
    <source>
        <dbReference type="SAM" id="SignalP"/>
    </source>
</evidence>
<dbReference type="GO" id="GO:0000981">
    <property type="term" value="F:DNA-binding transcription factor activity, RNA polymerase II-specific"/>
    <property type="evidence" value="ECO:0007669"/>
    <property type="project" value="TreeGrafter"/>
</dbReference>
<dbReference type="EMBL" id="OU963867">
    <property type="protein sequence ID" value="CAH0392126.1"/>
    <property type="molecule type" value="Genomic_DNA"/>
</dbReference>
<name>A0A9P0F6S9_BEMTA</name>
<sequence length="592" mass="64651">MKPKKCWYNVLTLFTLMLLHSHGEAMQNVNIIGAANQCNLITSQTDPMLRRQIDLTCFEVFRALDRLSLNTGCPGWSDAKCRLISPGDAIYQCSVKVPNQVSWCGVVQHGPQTIFDCAPALRPADPSGGDRPQSRPTSPGRADKGKAPVQGRGKSRRIDSGSAANPFYTAGSTQSAGFSYAGGSPYARAAPFAGGSSFAEGSPYAGGSSFPRGSSYPGGAAPQGYTRPGTPQYTTHSDPTKNPNFTIDDLFRDDPSLDSIFENTTPAAAPLIPPPGYITDESFDVGEMLGPSFGQNAPFDIPQLPLSPPIPTSPLFPSSPLRPSYGQNPPWPQITPYSGYNQGGDGSVAPSSPPRSSSGVRRSPSGGEGGAPDTVDWRCPECGKSFHNKDTINVHKYNHSAVRKGYTTCRKCRQVFDTLQQFINHINSHLEQDGIWVLTCDTCHLTFKSEISLRKHEAENNHGINRRSLACTKCKRTFENQEALSHHQWIHEAIDHSQHKCLECLQIFASAAHYNWHFQAKHGLGAPPPPRPPVRQFVCDTCGDSFDNPVLFKRHQPSHTGELVCPVCWKFFSAPYSKQAHMDKKHQGHPSP</sequence>
<protein>
    <recommendedName>
        <fullName evidence="7">C2H2-type domain-containing protein</fullName>
    </recommendedName>
</protein>
<keyword evidence="4" id="KW-0862">Zinc</keyword>
<feature type="region of interest" description="Disordered" evidence="5">
    <location>
        <begin position="118"/>
        <end position="166"/>
    </location>
</feature>
<keyword evidence="1" id="KW-0479">Metal-binding</keyword>
<evidence type="ECO:0000313" key="9">
    <source>
        <dbReference type="Proteomes" id="UP001152759"/>
    </source>
</evidence>
<proteinExistence type="predicted"/>
<evidence type="ECO:0000256" key="5">
    <source>
        <dbReference type="SAM" id="MobiDB-lite"/>
    </source>
</evidence>
<feature type="compositionally biased region" description="Pro residues" evidence="5">
    <location>
        <begin position="305"/>
        <end position="314"/>
    </location>
</feature>
<evidence type="ECO:0000256" key="3">
    <source>
        <dbReference type="ARBA" id="ARBA00022771"/>
    </source>
</evidence>